<dbReference type="InterPro" id="IPR038536">
    <property type="entry name" value="Alkyl/aryl-sulf_dimr_sf"/>
</dbReference>
<dbReference type="EC" id="3.1.6.21" evidence="6"/>
<dbReference type="SMART" id="SM00849">
    <property type="entry name" value="Lactamase_B"/>
    <property type="match status" value="1"/>
</dbReference>
<dbReference type="Proteomes" id="UP000577707">
    <property type="component" value="Unassembled WGS sequence"/>
</dbReference>
<dbReference type="GO" id="GO:0018741">
    <property type="term" value="F:linear primary-alkylsulfatase activity"/>
    <property type="evidence" value="ECO:0007669"/>
    <property type="project" value="UniProtKB-EC"/>
</dbReference>
<dbReference type="InterPro" id="IPR036866">
    <property type="entry name" value="RibonucZ/Hydroxyglut_hydro"/>
</dbReference>
<dbReference type="FunFam" id="1.25.40.880:FF:000001">
    <property type="entry name" value="SDS hydrolase SdsA1"/>
    <property type="match status" value="1"/>
</dbReference>
<keyword evidence="11" id="KW-1185">Reference proteome</keyword>
<evidence type="ECO:0000259" key="9">
    <source>
        <dbReference type="SMART" id="SM00849"/>
    </source>
</evidence>
<evidence type="ECO:0000256" key="5">
    <source>
        <dbReference type="ARBA" id="ARBA00033751"/>
    </source>
</evidence>
<dbReference type="InterPro" id="IPR001279">
    <property type="entry name" value="Metallo-B-lactamas"/>
</dbReference>
<protein>
    <recommendedName>
        <fullName evidence="7">Linear primary-alkylsulfatase</fullName>
        <ecNumber evidence="6">3.1.6.21</ecNumber>
    </recommendedName>
    <alternativeName>
        <fullName evidence="8">Type III linear primary-alkylsulfatase</fullName>
    </alternativeName>
</protein>
<dbReference type="RefSeq" id="WP_183544863.1">
    <property type="nucleotide sequence ID" value="NZ_BMQT01000002.1"/>
</dbReference>
<dbReference type="Gene3D" id="3.30.1050.10">
    <property type="entry name" value="SCP2 sterol-binding domain"/>
    <property type="match status" value="1"/>
</dbReference>
<reference evidence="10 11" key="1">
    <citation type="submission" date="2020-08" db="EMBL/GenBank/DDBJ databases">
        <title>Genomic Encyclopedia of Type Strains, Phase III (KMG-III): the genomes of soil and plant-associated and newly described type strains.</title>
        <authorList>
            <person name="Whitman W."/>
        </authorList>
    </citation>
    <scope>NUCLEOTIDE SEQUENCE [LARGE SCALE GENOMIC DNA]</scope>
    <source>
        <strain evidence="10 11">CECT 3302</strain>
    </source>
</reference>
<gene>
    <name evidence="10" type="ORF">FHS12_002064</name>
</gene>
<dbReference type="PANTHER" id="PTHR43223">
    <property type="entry name" value="ALKYL/ARYL-SULFATASE"/>
    <property type="match status" value="1"/>
</dbReference>
<dbReference type="InterPro" id="IPR029228">
    <property type="entry name" value="Alkyl_sulf_dimr"/>
</dbReference>
<dbReference type="Pfam" id="PF14864">
    <property type="entry name" value="Alkyl_sulf_C"/>
    <property type="match status" value="1"/>
</dbReference>
<name>A0A7W5A433_9ACTN</name>
<dbReference type="InterPro" id="IPR044097">
    <property type="entry name" value="Bds1/SdsA1_MBL-fold"/>
</dbReference>
<comment type="similarity">
    <text evidence="5">Belongs to the metallo-beta-lactamase superfamily. Type III sulfatase family.</text>
</comment>
<dbReference type="SUPFAM" id="SSF56281">
    <property type="entry name" value="Metallo-hydrolase/oxidoreductase"/>
    <property type="match status" value="1"/>
</dbReference>
<organism evidence="10 11">
    <name type="scientific">Nocardioides albus</name>
    <dbReference type="NCBI Taxonomy" id="1841"/>
    <lineage>
        <taxon>Bacteria</taxon>
        <taxon>Bacillati</taxon>
        <taxon>Actinomycetota</taxon>
        <taxon>Actinomycetes</taxon>
        <taxon>Propionibacteriales</taxon>
        <taxon>Nocardioidaceae</taxon>
        <taxon>Nocardioides</taxon>
    </lineage>
</organism>
<evidence type="ECO:0000256" key="3">
    <source>
        <dbReference type="ARBA" id="ARBA00022801"/>
    </source>
</evidence>
<feature type="domain" description="Metallo-beta-lactamase" evidence="9">
    <location>
        <begin position="103"/>
        <end position="325"/>
    </location>
</feature>
<dbReference type="InterPro" id="IPR052195">
    <property type="entry name" value="Bact_Alkyl/Aryl-Sulfatase"/>
</dbReference>
<dbReference type="AlphaFoldDB" id="A0A7W5A433"/>
<keyword evidence="2" id="KW-0479">Metal-binding</keyword>
<dbReference type="SUPFAM" id="SSF55718">
    <property type="entry name" value="SCP-like"/>
    <property type="match status" value="1"/>
</dbReference>
<keyword evidence="4" id="KW-0862">Zinc</keyword>
<dbReference type="GO" id="GO:0046872">
    <property type="term" value="F:metal ion binding"/>
    <property type="evidence" value="ECO:0007669"/>
    <property type="project" value="UniProtKB-KW"/>
</dbReference>
<evidence type="ECO:0000256" key="7">
    <source>
        <dbReference type="ARBA" id="ARBA00068034"/>
    </source>
</evidence>
<evidence type="ECO:0000256" key="8">
    <source>
        <dbReference type="ARBA" id="ARBA00075789"/>
    </source>
</evidence>
<dbReference type="Pfam" id="PF00753">
    <property type="entry name" value="Lactamase_B"/>
    <property type="match status" value="1"/>
</dbReference>
<evidence type="ECO:0000256" key="6">
    <source>
        <dbReference type="ARBA" id="ARBA00066568"/>
    </source>
</evidence>
<dbReference type="Gene3D" id="3.60.15.30">
    <property type="entry name" value="Metallo-beta-lactamase domain"/>
    <property type="match status" value="1"/>
</dbReference>
<evidence type="ECO:0000313" key="10">
    <source>
        <dbReference type="EMBL" id="MBB3089118.1"/>
    </source>
</evidence>
<dbReference type="PANTHER" id="PTHR43223:SF1">
    <property type="entry name" value="ALKYL_ARYL-SULFATASE BDS1"/>
    <property type="match status" value="1"/>
</dbReference>
<dbReference type="EMBL" id="JACHXG010000004">
    <property type="protein sequence ID" value="MBB3089118.1"/>
    <property type="molecule type" value="Genomic_DNA"/>
</dbReference>
<keyword evidence="3 10" id="KW-0378">Hydrolase</keyword>
<dbReference type="InterPro" id="IPR029229">
    <property type="entry name" value="Alkyl_sulf_C"/>
</dbReference>
<accession>A0A7W5A433</accession>
<dbReference type="FunFam" id="3.60.15.30:FF:000001">
    <property type="entry name" value="Alkyl/aryl-sulfatase BDS1"/>
    <property type="match status" value="1"/>
</dbReference>
<dbReference type="InterPro" id="IPR036527">
    <property type="entry name" value="SCP2_sterol-bd_dom_sf"/>
</dbReference>
<dbReference type="Pfam" id="PF14863">
    <property type="entry name" value="Alkyl_sulf_dimr"/>
    <property type="match status" value="1"/>
</dbReference>
<comment type="cofactor">
    <cofactor evidence="1">
        <name>Zn(2+)</name>
        <dbReference type="ChEBI" id="CHEBI:29105"/>
    </cofactor>
</comment>
<dbReference type="Gene3D" id="1.25.40.880">
    <property type="entry name" value="Alkyl sulfatase, dimerisation domain"/>
    <property type="match status" value="1"/>
</dbReference>
<evidence type="ECO:0000313" key="11">
    <source>
        <dbReference type="Proteomes" id="UP000577707"/>
    </source>
</evidence>
<dbReference type="GO" id="GO:0046983">
    <property type="term" value="F:protein dimerization activity"/>
    <property type="evidence" value="ECO:0007669"/>
    <property type="project" value="InterPro"/>
</dbReference>
<evidence type="ECO:0000256" key="2">
    <source>
        <dbReference type="ARBA" id="ARBA00022723"/>
    </source>
</evidence>
<evidence type="ECO:0000256" key="1">
    <source>
        <dbReference type="ARBA" id="ARBA00001947"/>
    </source>
</evidence>
<evidence type="ECO:0000256" key="4">
    <source>
        <dbReference type="ARBA" id="ARBA00022833"/>
    </source>
</evidence>
<comment type="caution">
    <text evidence="10">The sequence shown here is derived from an EMBL/GenBank/DDBJ whole genome shotgun (WGS) entry which is preliminary data.</text>
</comment>
<dbReference type="GO" id="GO:0018909">
    <property type="term" value="P:dodecyl sulfate metabolic process"/>
    <property type="evidence" value="ECO:0007669"/>
    <property type="project" value="InterPro"/>
</dbReference>
<proteinExistence type="inferred from homology"/>
<dbReference type="CDD" id="cd07710">
    <property type="entry name" value="arylsulfatase_Sdsa1-like_MBL-fold"/>
    <property type="match status" value="1"/>
</dbReference>
<sequence>MTTTPRDATTAIAEQQRALLERLPFADTEDFDDAGRGLVGRREPNAVTAEDGRVVWDNDTYDFIEGDAPDTVNPSLWRQSTLVATDGLYEVVPGLYQVRGLDLSNISFVEGETGVIVIDPLISTETAAAALALYREHRGDRPVTGVIYTHCHVDHFGGVKGVTTQEDVDAGRVPVLAPEGFVEHAVSENVYAGTAMGRRAGYMYGAALPRSAQGALGAGLGQTTSTGTVTLIPPTLEITTTGQEEVIDGVRIVFQMAPGTEAPAEMLFYFPDLKALCAAEDATHNLHNLLTLRGALVRDPHVWSKYLTETIDLFGGEVEVVFASHHWPTWGKERVVDFLSLQRDLYAYLHDQTLRMLNKGLVGSEIAEQITLPPALENAWSTRGYYGSVSHNVKAIYQRYLGWFDGNPAHLWEHTPVEKAKRYVALGGGADAVVTHGQAAYDEGDYRWAAEVLSHVVFAEPDHAAARELLADTLEQLGYGSENGTWRNFYLSGAYELRNGQFGTPTVTASPDMVAQLSPDMLFDAMAVQVNGPEAWDEKLSIDVVITDTDERYRLRLANGVLTYSSAPQTGDADATLTTKRRSLPALAVGTPTPDRLAQAGIEIAGDGSVLERLTAVLDPGDPDFAIVTP</sequence>